<feature type="signal peptide" evidence="1">
    <location>
        <begin position="1"/>
        <end position="19"/>
    </location>
</feature>
<dbReference type="PANTHER" id="PTHR37973">
    <property type="entry name" value="CHONDROITIN PROTEOGLYCAN 3"/>
    <property type="match status" value="1"/>
</dbReference>
<evidence type="ECO:0000256" key="1">
    <source>
        <dbReference type="SAM" id="SignalP"/>
    </source>
</evidence>
<keyword evidence="1" id="KW-0732">Signal</keyword>
<dbReference type="AlphaFoldDB" id="A0A1I7YGL1"/>
<evidence type="ECO:0000313" key="3">
    <source>
        <dbReference type="WBParaSite" id="L893_g16205.t1"/>
    </source>
</evidence>
<dbReference type="Proteomes" id="UP000095287">
    <property type="component" value="Unplaced"/>
</dbReference>
<sequence length="196" mass="21033">MSFIRLLSLLLLLVTTISAECNCTCASEPPKYEQIYFDAQNNVESSGFEPSAEEPATTAAAATITTEEPTTTTEVVTTGKTFNAIPFVEDVSTCEPSRKCYKDSDCDDGRCVGLAVGTCSCSCFPYMTCGTDKGCGGLTGSCTRNYKCDCYTAYKKHGLENLLEAITTFCNIKKCDGQNAHEACFGMPCNAGQCMC</sequence>
<dbReference type="WBParaSite" id="L893_g16205.t1">
    <property type="protein sequence ID" value="L893_g16205.t1"/>
    <property type="gene ID" value="L893_g16205"/>
</dbReference>
<evidence type="ECO:0000313" key="2">
    <source>
        <dbReference type="Proteomes" id="UP000095287"/>
    </source>
</evidence>
<organism evidence="2 3">
    <name type="scientific">Steinernema glaseri</name>
    <dbReference type="NCBI Taxonomy" id="37863"/>
    <lineage>
        <taxon>Eukaryota</taxon>
        <taxon>Metazoa</taxon>
        <taxon>Ecdysozoa</taxon>
        <taxon>Nematoda</taxon>
        <taxon>Chromadorea</taxon>
        <taxon>Rhabditida</taxon>
        <taxon>Tylenchina</taxon>
        <taxon>Panagrolaimomorpha</taxon>
        <taxon>Strongyloidoidea</taxon>
        <taxon>Steinernematidae</taxon>
        <taxon>Steinernema</taxon>
    </lineage>
</organism>
<accession>A0A1I7YGL1</accession>
<proteinExistence type="predicted"/>
<reference evidence="3" key="1">
    <citation type="submission" date="2016-11" db="UniProtKB">
        <authorList>
            <consortium name="WormBaseParasite"/>
        </authorList>
    </citation>
    <scope>IDENTIFICATION</scope>
</reference>
<name>A0A1I7YGL1_9BILA</name>
<dbReference type="InterPro" id="IPR039260">
    <property type="entry name" value="Cpg-3"/>
</dbReference>
<protein>
    <submittedName>
        <fullName evidence="3">CC domain-containing protein</fullName>
    </submittedName>
</protein>
<dbReference type="PANTHER" id="PTHR37973:SF1">
    <property type="entry name" value="DICKKOPF_N DOMAIN-CONTAINING PROTEIN"/>
    <property type="match status" value="1"/>
</dbReference>
<keyword evidence="2" id="KW-1185">Reference proteome</keyword>
<feature type="chain" id="PRO_5009312127" evidence="1">
    <location>
        <begin position="20"/>
        <end position="196"/>
    </location>
</feature>